<proteinExistence type="predicted"/>
<dbReference type="Proteomes" id="UP000789759">
    <property type="component" value="Unassembled WGS sequence"/>
</dbReference>
<protein>
    <submittedName>
        <fullName evidence="7">4505_t:CDS:1</fullName>
    </submittedName>
</protein>
<evidence type="ECO:0000259" key="6">
    <source>
        <dbReference type="PROSITE" id="PS50262"/>
    </source>
</evidence>
<sequence length="265" mass="29715">MALRVPFYLSMLACKTHATITVAFTLFHRLAIAGISIITYLRVCKQKACNTGRYDWKLFLPVAIISVFLSIISFNTYGPVVYWCAAIPNTIAIPIFSIFMTVIVLSICSFCYIRTIQAIRSVKKQQSEIVESSGVIKKRVTLKAPIDSVEMKVSIKVMGYILVFMLQWVPAIPYDIYQFYGRAAPWVYCMVLISVNSGSVGNAIFYVINEGWSRYGSELSSSSQGQFNDTSKNSAATLNQSNTYVKSIDVENGTSDIKEIDFYNH</sequence>
<dbReference type="GO" id="GO:0004930">
    <property type="term" value="F:G protein-coupled receptor activity"/>
    <property type="evidence" value="ECO:0007669"/>
    <property type="project" value="TreeGrafter"/>
</dbReference>
<dbReference type="GO" id="GO:0005886">
    <property type="term" value="C:plasma membrane"/>
    <property type="evidence" value="ECO:0007669"/>
    <property type="project" value="TreeGrafter"/>
</dbReference>
<evidence type="ECO:0000313" key="8">
    <source>
        <dbReference type="Proteomes" id="UP000789759"/>
    </source>
</evidence>
<evidence type="ECO:0000256" key="5">
    <source>
        <dbReference type="SAM" id="Phobius"/>
    </source>
</evidence>
<dbReference type="AlphaFoldDB" id="A0A9N8ZUM1"/>
<evidence type="ECO:0000256" key="2">
    <source>
        <dbReference type="ARBA" id="ARBA00022692"/>
    </source>
</evidence>
<dbReference type="InterPro" id="IPR017452">
    <property type="entry name" value="GPCR_Rhodpsn_7TM"/>
</dbReference>
<feature type="transmembrane region" description="Helical" evidence="5">
    <location>
        <begin position="20"/>
        <end position="44"/>
    </location>
</feature>
<dbReference type="GO" id="GO:0007189">
    <property type="term" value="P:adenylate cyclase-activating G protein-coupled receptor signaling pathway"/>
    <property type="evidence" value="ECO:0007669"/>
    <property type="project" value="TreeGrafter"/>
</dbReference>
<gene>
    <name evidence="7" type="ORF">CPELLU_LOCUS2810</name>
</gene>
<feature type="transmembrane region" description="Helical" evidence="5">
    <location>
        <begin position="183"/>
        <end position="208"/>
    </location>
</feature>
<organism evidence="7 8">
    <name type="scientific">Cetraspora pellucida</name>
    <dbReference type="NCBI Taxonomy" id="1433469"/>
    <lineage>
        <taxon>Eukaryota</taxon>
        <taxon>Fungi</taxon>
        <taxon>Fungi incertae sedis</taxon>
        <taxon>Mucoromycota</taxon>
        <taxon>Glomeromycotina</taxon>
        <taxon>Glomeromycetes</taxon>
        <taxon>Diversisporales</taxon>
        <taxon>Gigasporaceae</taxon>
        <taxon>Cetraspora</taxon>
    </lineage>
</organism>
<feature type="domain" description="G-protein coupled receptors family 1 profile" evidence="6">
    <location>
        <begin position="1"/>
        <end position="206"/>
    </location>
</feature>
<feature type="transmembrane region" description="Helical" evidence="5">
    <location>
        <begin position="56"/>
        <end position="74"/>
    </location>
</feature>
<name>A0A9N8ZUM1_9GLOM</name>
<accession>A0A9N8ZUM1</accession>
<keyword evidence="8" id="KW-1185">Reference proteome</keyword>
<dbReference type="PROSITE" id="PS50262">
    <property type="entry name" value="G_PROTEIN_RECEP_F1_2"/>
    <property type="match status" value="1"/>
</dbReference>
<feature type="transmembrane region" description="Helical" evidence="5">
    <location>
        <begin position="157"/>
        <end position="177"/>
    </location>
</feature>
<feature type="transmembrane region" description="Helical" evidence="5">
    <location>
        <begin position="80"/>
        <end position="113"/>
    </location>
</feature>
<dbReference type="EMBL" id="CAJVQA010001275">
    <property type="protein sequence ID" value="CAG8508772.1"/>
    <property type="molecule type" value="Genomic_DNA"/>
</dbReference>
<dbReference type="PANTHER" id="PTHR23112:SF0">
    <property type="entry name" value="TRANSMEMBRANE PROTEIN 116"/>
    <property type="match status" value="1"/>
</dbReference>
<evidence type="ECO:0000256" key="1">
    <source>
        <dbReference type="ARBA" id="ARBA00004141"/>
    </source>
</evidence>
<comment type="subcellular location">
    <subcellularLocation>
        <location evidence="1">Membrane</location>
        <topology evidence="1">Multi-pass membrane protein</topology>
    </subcellularLocation>
</comment>
<reference evidence="7" key="1">
    <citation type="submission" date="2021-06" db="EMBL/GenBank/DDBJ databases">
        <authorList>
            <person name="Kallberg Y."/>
            <person name="Tangrot J."/>
            <person name="Rosling A."/>
        </authorList>
    </citation>
    <scope>NUCLEOTIDE SEQUENCE</scope>
    <source>
        <strain evidence="7">FL966</strain>
    </source>
</reference>
<evidence type="ECO:0000256" key="4">
    <source>
        <dbReference type="ARBA" id="ARBA00023136"/>
    </source>
</evidence>
<dbReference type="OrthoDB" id="2376869at2759"/>
<dbReference type="Gene3D" id="1.20.1070.10">
    <property type="entry name" value="Rhodopsin 7-helix transmembrane proteins"/>
    <property type="match status" value="1"/>
</dbReference>
<evidence type="ECO:0000256" key="3">
    <source>
        <dbReference type="ARBA" id="ARBA00022989"/>
    </source>
</evidence>
<keyword evidence="2 5" id="KW-0812">Transmembrane</keyword>
<keyword evidence="4 5" id="KW-0472">Membrane</keyword>
<keyword evidence="3 5" id="KW-1133">Transmembrane helix</keyword>
<dbReference type="PANTHER" id="PTHR23112">
    <property type="entry name" value="G PROTEIN-COUPLED RECEPTOR 157-RELATED"/>
    <property type="match status" value="1"/>
</dbReference>
<comment type="caution">
    <text evidence="7">The sequence shown here is derived from an EMBL/GenBank/DDBJ whole genome shotgun (WGS) entry which is preliminary data.</text>
</comment>
<dbReference type="SUPFAM" id="SSF81321">
    <property type="entry name" value="Family A G protein-coupled receptor-like"/>
    <property type="match status" value="1"/>
</dbReference>
<evidence type="ECO:0000313" key="7">
    <source>
        <dbReference type="EMBL" id="CAG8508772.1"/>
    </source>
</evidence>